<dbReference type="PROSITE" id="PS50011">
    <property type="entry name" value="PROTEIN_KINASE_DOM"/>
    <property type="match status" value="1"/>
</dbReference>
<evidence type="ECO:0000256" key="4">
    <source>
        <dbReference type="ARBA" id="ARBA00022840"/>
    </source>
</evidence>
<gene>
    <name evidence="7" type="ordered locus">KLTH0H10582g</name>
</gene>
<dbReference type="GO" id="GO:0004672">
    <property type="term" value="F:protein kinase activity"/>
    <property type="evidence" value="ECO:0007669"/>
    <property type="project" value="InterPro"/>
</dbReference>
<dbReference type="GO" id="GO:0005634">
    <property type="term" value="C:nucleus"/>
    <property type="evidence" value="ECO:0007669"/>
    <property type="project" value="TreeGrafter"/>
</dbReference>
<dbReference type="PANTHER" id="PTHR11042:SF138">
    <property type="entry name" value="SERINE_THREONINE-PROTEIN KINASE IKS1-RELATED"/>
    <property type="match status" value="1"/>
</dbReference>
<dbReference type="RefSeq" id="XP_002556331.1">
    <property type="nucleotide sequence ID" value="XM_002556285.1"/>
</dbReference>
<sequence>MSLIVYGDKIDDENNESVVLQDPSSRSLVVMNQESGEISLLRQIRGPQNGSRRKGGTGLISSYFCPQCGSEIGCGYNFASSPPSTKKPSGSFVHKNYFNLLEHRSSQTQLPSIESPSAIPASLFTPGYYQRFFKELSLLGSGARGSVFKVEHVLMDNHLGVYALKKIHIGNNLSWLERGMKEVKFLSALTHSSVNLITYNHVWLEMDNASGIVKARNGEEVGPPESVPCVFILQQFCCGGNLEEVVLNKVFEKFTDHESPEARKRRFRLRRSANAHGSRQLGLGTNQILSIIHDVASGLKELHDLNIIHRDLKPSNCLLLESYEAGKEGYGDKSFPTVVISDFGESQLGGQPRSATGATGTLEFTAPEVVITNSENLSANLPQFSFQSDMYSLGMVCYFLVFGELPFGCQQSLPELKKNIKLLSITKEGLSQKHDDMKLHPIDSAIFVLIEKLLSRDALSRPTAGEVKAEIAEIMDRLDDCVSATFDEKQELLSDDESELQSIFGRQPEEISAKSGPSCSAIIDLANVATVLIAICFFNEKSLIPCVCVALLALSLKVPPPARKLFLITELTLLIVAHLAI</sequence>
<proteinExistence type="inferred from homology"/>
<dbReference type="GO" id="GO:0005524">
    <property type="term" value="F:ATP binding"/>
    <property type="evidence" value="ECO:0007669"/>
    <property type="project" value="UniProtKB-KW"/>
</dbReference>
<keyword evidence="1" id="KW-0808">Transferase</keyword>
<dbReference type="Gene3D" id="3.30.200.20">
    <property type="entry name" value="Phosphorylase Kinase, domain 1"/>
    <property type="match status" value="1"/>
</dbReference>
<reference evidence="7 8" key="1">
    <citation type="journal article" date="2009" name="Genome Res.">
        <title>Comparative genomics of protoploid Saccharomycetaceae.</title>
        <authorList>
            <consortium name="The Genolevures Consortium"/>
            <person name="Souciet J.-L."/>
            <person name="Dujon B."/>
            <person name="Gaillardin C."/>
            <person name="Johnston M."/>
            <person name="Baret P.V."/>
            <person name="Cliften P."/>
            <person name="Sherman D.J."/>
            <person name="Weissenbach J."/>
            <person name="Westhof E."/>
            <person name="Wincker P."/>
            <person name="Jubin C."/>
            <person name="Poulain J."/>
            <person name="Barbe V."/>
            <person name="Segurens B."/>
            <person name="Artiguenave F."/>
            <person name="Anthouard V."/>
            <person name="Vacherie B."/>
            <person name="Val M.-E."/>
            <person name="Fulton R.S."/>
            <person name="Minx P."/>
            <person name="Wilson R."/>
            <person name="Durrens P."/>
            <person name="Jean G."/>
            <person name="Marck C."/>
            <person name="Martin T."/>
            <person name="Nikolski M."/>
            <person name="Rolland T."/>
            <person name="Seret M.-L."/>
            <person name="Casaregola S."/>
            <person name="Despons L."/>
            <person name="Fairhead C."/>
            <person name="Fischer G."/>
            <person name="Lafontaine I."/>
            <person name="Leh V."/>
            <person name="Lemaire M."/>
            <person name="de Montigny J."/>
            <person name="Neuveglise C."/>
            <person name="Thierry A."/>
            <person name="Blanc-Lenfle I."/>
            <person name="Bleykasten C."/>
            <person name="Diffels J."/>
            <person name="Fritsch E."/>
            <person name="Frangeul L."/>
            <person name="Goeffon A."/>
            <person name="Jauniaux N."/>
            <person name="Kachouri-Lafond R."/>
            <person name="Payen C."/>
            <person name="Potier S."/>
            <person name="Pribylova L."/>
            <person name="Ozanne C."/>
            <person name="Richard G.-F."/>
            <person name="Sacerdot C."/>
            <person name="Straub M.-L."/>
            <person name="Talla E."/>
        </authorList>
    </citation>
    <scope>NUCLEOTIDE SEQUENCE [LARGE SCALE GENOMIC DNA]</scope>
    <source>
        <strain evidence="8">ATCC 56472 / CBS 6340 / NRRL Y-8284</strain>
    </source>
</reference>
<name>C5E358_LACTC</name>
<evidence type="ECO:0000256" key="1">
    <source>
        <dbReference type="ARBA" id="ARBA00022679"/>
    </source>
</evidence>
<evidence type="ECO:0000313" key="7">
    <source>
        <dbReference type="EMBL" id="CAR30469.1"/>
    </source>
</evidence>
<keyword evidence="4" id="KW-0067">ATP-binding</keyword>
<dbReference type="InterPro" id="IPR050339">
    <property type="entry name" value="CC_SR_Kinase"/>
</dbReference>
<dbReference type="OMA" id="MICYFIV"/>
<keyword evidence="2" id="KW-0547">Nucleotide-binding</keyword>
<dbReference type="EMBL" id="CU928180">
    <property type="protein sequence ID" value="CAR30469.1"/>
    <property type="molecule type" value="Genomic_DNA"/>
</dbReference>
<evidence type="ECO:0000259" key="6">
    <source>
        <dbReference type="PROSITE" id="PS50011"/>
    </source>
</evidence>
<dbReference type="SUPFAM" id="SSF56112">
    <property type="entry name" value="Protein kinase-like (PK-like)"/>
    <property type="match status" value="1"/>
</dbReference>
<dbReference type="GeneID" id="8294662"/>
<dbReference type="eggNOG" id="KOG0032">
    <property type="taxonomic scope" value="Eukaryota"/>
</dbReference>
<dbReference type="HOGENOM" id="CLU_010228_2_2_1"/>
<keyword evidence="8" id="KW-1185">Reference proteome</keyword>
<dbReference type="SMART" id="SM00220">
    <property type="entry name" value="S_TKc"/>
    <property type="match status" value="1"/>
</dbReference>
<dbReference type="Gene3D" id="1.10.510.10">
    <property type="entry name" value="Transferase(Phosphotransferase) domain 1"/>
    <property type="match status" value="1"/>
</dbReference>
<dbReference type="PROSITE" id="PS00108">
    <property type="entry name" value="PROTEIN_KINASE_ST"/>
    <property type="match status" value="1"/>
</dbReference>
<dbReference type="Pfam" id="PF00069">
    <property type="entry name" value="Pkinase"/>
    <property type="match status" value="1"/>
</dbReference>
<dbReference type="InterPro" id="IPR000719">
    <property type="entry name" value="Prot_kinase_dom"/>
</dbReference>
<dbReference type="AlphaFoldDB" id="C5E358"/>
<evidence type="ECO:0000256" key="3">
    <source>
        <dbReference type="ARBA" id="ARBA00022777"/>
    </source>
</evidence>
<comment type="similarity">
    <text evidence="5">Belongs to the protein kinase superfamily. Ser/Thr protein kinase family. GCN2 subfamily.</text>
</comment>
<dbReference type="InterPro" id="IPR011009">
    <property type="entry name" value="Kinase-like_dom_sf"/>
</dbReference>
<feature type="domain" description="Protein kinase" evidence="6">
    <location>
        <begin position="133"/>
        <end position="475"/>
    </location>
</feature>
<organism evidence="7 8">
    <name type="scientific">Lachancea thermotolerans (strain ATCC 56472 / CBS 6340 / NRRL Y-8284)</name>
    <name type="common">Yeast</name>
    <name type="synonym">Kluyveromyces thermotolerans</name>
    <dbReference type="NCBI Taxonomy" id="559295"/>
    <lineage>
        <taxon>Eukaryota</taxon>
        <taxon>Fungi</taxon>
        <taxon>Dikarya</taxon>
        <taxon>Ascomycota</taxon>
        <taxon>Saccharomycotina</taxon>
        <taxon>Saccharomycetes</taxon>
        <taxon>Saccharomycetales</taxon>
        <taxon>Saccharomycetaceae</taxon>
        <taxon>Lachancea</taxon>
    </lineage>
</organism>
<protein>
    <submittedName>
        <fullName evidence="7">KLTH0H10582p</fullName>
    </submittedName>
</protein>
<dbReference type="OrthoDB" id="1405469at2759"/>
<dbReference type="KEGG" id="lth:KLTH0H10582g"/>
<evidence type="ECO:0000256" key="2">
    <source>
        <dbReference type="ARBA" id="ARBA00022741"/>
    </source>
</evidence>
<dbReference type="FunCoup" id="C5E358">
    <property type="interactions" value="261"/>
</dbReference>
<dbReference type="PANTHER" id="PTHR11042">
    <property type="entry name" value="EUKARYOTIC TRANSLATION INITIATION FACTOR 2-ALPHA KINASE EIF2-ALPHA KINASE -RELATED"/>
    <property type="match status" value="1"/>
</dbReference>
<dbReference type="InParanoid" id="C5E358"/>
<dbReference type="STRING" id="559295.C5E358"/>
<dbReference type="Proteomes" id="UP000002036">
    <property type="component" value="Chromosome H"/>
</dbReference>
<dbReference type="GO" id="GO:0005737">
    <property type="term" value="C:cytoplasm"/>
    <property type="evidence" value="ECO:0007669"/>
    <property type="project" value="TreeGrafter"/>
</dbReference>
<keyword evidence="3" id="KW-0418">Kinase</keyword>
<dbReference type="InterPro" id="IPR008271">
    <property type="entry name" value="Ser/Thr_kinase_AS"/>
</dbReference>
<accession>C5E358</accession>
<evidence type="ECO:0000256" key="5">
    <source>
        <dbReference type="ARBA" id="ARBA00037982"/>
    </source>
</evidence>
<evidence type="ECO:0000313" key="8">
    <source>
        <dbReference type="Proteomes" id="UP000002036"/>
    </source>
</evidence>